<protein>
    <submittedName>
        <fullName evidence="1">Uncharacterized protein</fullName>
    </submittedName>
</protein>
<dbReference type="AlphaFoldDB" id="A0A9D4II27"/>
<proteinExistence type="predicted"/>
<name>A0A9D4II27_DREPO</name>
<gene>
    <name evidence="1" type="ORF">DPMN_176421</name>
</gene>
<reference evidence="1" key="2">
    <citation type="submission" date="2020-11" db="EMBL/GenBank/DDBJ databases">
        <authorList>
            <person name="McCartney M.A."/>
            <person name="Auch B."/>
            <person name="Kono T."/>
            <person name="Mallez S."/>
            <person name="Becker A."/>
            <person name="Gohl D.M."/>
            <person name="Silverstein K.A.T."/>
            <person name="Koren S."/>
            <person name="Bechman K.B."/>
            <person name="Herman A."/>
            <person name="Abrahante J.E."/>
            <person name="Garbe J."/>
        </authorList>
    </citation>
    <scope>NUCLEOTIDE SEQUENCE</scope>
    <source>
        <strain evidence="1">Duluth1</strain>
        <tissue evidence="1">Whole animal</tissue>
    </source>
</reference>
<evidence type="ECO:0000313" key="1">
    <source>
        <dbReference type="EMBL" id="KAH3775025.1"/>
    </source>
</evidence>
<keyword evidence="2" id="KW-1185">Reference proteome</keyword>
<reference evidence="1" key="1">
    <citation type="journal article" date="2019" name="bioRxiv">
        <title>The Genome of the Zebra Mussel, Dreissena polymorpha: A Resource for Invasive Species Research.</title>
        <authorList>
            <person name="McCartney M.A."/>
            <person name="Auch B."/>
            <person name="Kono T."/>
            <person name="Mallez S."/>
            <person name="Zhang Y."/>
            <person name="Obille A."/>
            <person name="Becker A."/>
            <person name="Abrahante J.E."/>
            <person name="Garbe J."/>
            <person name="Badalamenti J.P."/>
            <person name="Herman A."/>
            <person name="Mangelson H."/>
            <person name="Liachko I."/>
            <person name="Sullivan S."/>
            <person name="Sone E.D."/>
            <person name="Koren S."/>
            <person name="Silverstein K.A.T."/>
            <person name="Beckman K.B."/>
            <person name="Gohl D.M."/>
        </authorList>
    </citation>
    <scope>NUCLEOTIDE SEQUENCE</scope>
    <source>
        <strain evidence="1">Duluth1</strain>
        <tissue evidence="1">Whole animal</tissue>
    </source>
</reference>
<dbReference type="EMBL" id="JAIWYP010000009">
    <property type="protein sequence ID" value="KAH3775025.1"/>
    <property type="molecule type" value="Genomic_DNA"/>
</dbReference>
<accession>A0A9D4II27</accession>
<comment type="caution">
    <text evidence="1">The sequence shown here is derived from an EMBL/GenBank/DDBJ whole genome shotgun (WGS) entry which is preliminary data.</text>
</comment>
<organism evidence="1 2">
    <name type="scientific">Dreissena polymorpha</name>
    <name type="common">Zebra mussel</name>
    <name type="synonym">Mytilus polymorpha</name>
    <dbReference type="NCBI Taxonomy" id="45954"/>
    <lineage>
        <taxon>Eukaryota</taxon>
        <taxon>Metazoa</taxon>
        <taxon>Spiralia</taxon>
        <taxon>Lophotrochozoa</taxon>
        <taxon>Mollusca</taxon>
        <taxon>Bivalvia</taxon>
        <taxon>Autobranchia</taxon>
        <taxon>Heteroconchia</taxon>
        <taxon>Euheterodonta</taxon>
        <taxon>Imparidentia</taxon>
        <taxon>Neoheterodontei</taxon>
        <taxon>Myida</taxon>
        <taxon>Dreissenoidea</taxon>
        <taxon>Dreissenidae</taxon>
        <taxon>Dreissena</taxon>
    </lineage>
</organism>
<dbReference type="Proteomes" id="UP000828390">
    <property type="component" value="Unassembled WGS sequence"/>
</dbReference>
<sequence length="61" mass="6648">MTLFLTSVQAIKVRSALEVGSQTLRVTVTDRCGASGQMDVIITVEPLVYTVNIDIKHDISI</sequence>
<evidence type="ECO:0000313" key="2">
    <source>
        <dbReference type="Proteomes" id="UP000828390"/>
    </source>
</evidence>